<dbReference type="GeneID" id="14893455"/>
<dbReference type="VEuPathDB" id="AmoebaDB:EIN_047720"/>
<dbReference type="Proteomes" id="UP000014680">
    <property type="component" value="Unassembled WGS sequence"/>
</dbReference>
<evidence type="ECO:0000313" key="3">
    <source>
        <dbReference type="Proteomes" id="UP000014680"/>
    </source>
</evidence>
<dbReference type="AlphaFoldDB" id="A0A0A1UDE2"/>
<sequence>MGCTLYQMFYHLLVVITLVLAVMTTMTFVLINVPQEYDRAKARNMLNGFNVGDTRCGTPPFNAYHSFSYSYNSAGYKYSCPMGVSNIIKMAISCVLIISIIVGIIYIVLIKKYSNLCIIVVLVCILNTIYSLYCEFFFVHEQIQGHNFCLSMNSIKWENAVNRIECHTFRYTLFTILHTSTIVSMMITGISSSFYIKDYRDEMYASKKLKERQEKNNHKFDKEEKEETYQSDSLVNFEGLVQNSRVKKGDIDFTQLNLN</sequence>
<proteinExistence type="predicted"/>
<dbReference type="OrthoDB" id="28406at2759"/>
<gene>
    <name evidence="2" type="ORF">EIN_047720</name>
</gene>
<accession>A0A0A1UDE2</accession>
<dbReference type="RefSeq" id="XP_004261240.1">
    <property type="nucleotide sequence ID" value="XM_004261192.1"/>
</dbReference>
<keyword evidence="1" id="KW-0812">Transmembrane</keyword>
<dbReference type="EMBL" id="KB206215">
    <property type="protein sequence ID" value="ELP94469.1"/>
    <property type="molecule type" value="Genomic_DNA"/>
</dbReference>
<feature type="transmembrane region" description="Helical" evidence="1">
    <location>
        <begin position="116"/>
        <end position="133"/>
    </location>
</feature>
<feature type="transmembrane region" description="Helical" evidence="1">
    <location>
        <begin position="87"/>
        <end position="109"/>
    </location>
</feature>
<keyword evidence="3" id="KW-1185">Reference proteome</keyword>
<dbReference type="KEGG" id="eiv:EIN_047720"/>
<evidence type="ECO:0000256" key="1">
    <source>
        <dbReference type="SAM" id="Phobius"/>
    </source>
</evidence>
<organism evidence="2 3">
    <name type="scientific">Entamoeba invadens IP1</name>
    <dbReference type="NCBI Taxonomy" id="370355"/>
    <lineage>
        <taxon>Eukaryota</taxon>
        <taxon>Amoebozoa</taxon>
        <taxon>Evosea</taxon>
        <taxon>Archamoebae</taxon>
        <taxon>Mastigamoebida</taxon>
        <taxon>Entamoebidae</taxon>
        <taxon>Entamoeba</taxon>
    </lineage>
</organism>
<feature type="transmembrane region" description="Helical" evidence="1">
    <location>
        <begin position="171"/>
        <end position="196"/>
    </location>
</feature>
<protein>
    <submittedName>
        <fullName evidence="2">Uncharacterized protein</fullName>
    </submittedName>
</protein>
<reference evidence="2 3" key="1">
    <citation type="submission" date="2012-10" db="EMBL/GenBank/DDBJ databases">
        <authorList>
            <person name="Zafar N."/>
            <person name="Inman J."/>
            <person name="Hall N."/>
            <person name="Lorenzi H."/>
            <person name="Caler E."/>
        </authorList>
    </citation>
    <scope>NUCLEOTIDE SEQUENCE [LARGE SCALE GENOMIC DNA]</scope>
    <source>
        <strain evidence="2 3">IP1</strain>
    </source>
</reference>
<keyword evidence="1" id="KW-0472">Membrane</keyword>
<feature type="transmembrane region" description="Helical" evidence="1">
    <location>
        <begin position="12"/>
        <end position="31"/>
    </location>
</feature>
<dbReference type="OMA" id="NRIECHT"/>
<evidence type="ECO:0000313" key="2">
    <source>
        <dbReference type="EMBL" id="ELP94469.1"/>
    </source>
</evidence>
<keyword evidence="1" id="KW-1133">Transmembrane helix</keyword>
<name>A0A0A1UDE2_ENTIV</name>